<feature type="domain" description="HTH araC/xylS-type" evidence="4">
    <location>
        <begin position="193"/>
        <end position="291"/>
    </location>
</feature>
<dbReference type="Proteomes" id="UP000078090">
    <property type="component" value="Unassembled WGS sequence"/>
</dbReference>
<dbReference type="InterPro" id="IPR009057">
    <property type="entry name" value="Homeodomain-like_sf"/>
</dbReference>
<evidence type="ECO:0000256" key="3">
    <source>
        <dbReference type="ARBA" id="ARBA00023163"/>
    </source>
</evidence>
<dbReference type="PRINTS" id="PR00032">
    <property type="entry name" value="HTHARAC"/>
</dbReference>
<dbReference type="AlphaFoldDB" id="A0A177MTI9"/>
<keyword evidence="2" id="KW-0238">DNA-binding</keyword>
<dbReference type="Pfam" id="PF12852">
    <property type="entry name" value="Cupin_6"/>
    <property type="match status" value="1"/>
</dbReference>
<name>A0A177MTI9_METMH</name>
<sequence length="291" mass="32658">MDALTPLINGLNLHAKLVYSGGVCGRWLMDHNSQTSVWFHLVSKGRGFVHSPRWPEPLRLDTGDLILFLPHAARHFLSYSAEHLPNDANDTQMTPWLEGEAGFVCGEIQLATPKSLLWQALPAEIVIRQNQSGTILTRLLELVVAEASTPRFGSDSIVERLCDSLFVLAIRHCIEQDWVREGVFAAMQDKRLAKALSLIHEQPWHAWTLSELCTQAGVSKSVLSEKFTSLIGHSPIEYLTLWRLQIAAHWLMEPNMSVERVAERSGYESVPAFSKAFKRHLGVSPGTFRKS</sequence>
<gene>
    <name evidence="5" type="ORF">A1332_07805</name>
</gene>
<dbReference type="RefSeq" id="WP_064007162.1">
    <property type="nucleotide sequence ID" value="NZ_LUUG01000046.1"/>
</dbReference>
<proteinExistence type="predicted"/>
<dbReference type="Gene3D" id="1.10.10.60">
    <property type="entry name" value="Homeodomain-like"/>
    <property type="match status" value="2"/>
</dbReference>
<dbReference type="PROSITE" id="PS00041">
    <property type="entry name" value="HTH_ARAC_FAMILY_1"/>
    <property type="match status" value="1"/>
</dbReference>
<protein>
    <submittedName>
        <fullName evidence="5">AraC family transcriptional regulator</fullName>
    </submittedName>
</protein>
<dbReference type="InterPro" id="IPR018062">
    <property type="entry name" value="HTH_AraC-typ_CS"/>
</dbReference>
<dbReference type="GO" id="GO:0043565">
    <property type="term" value="F:sequence-specific DNA binding"/>
    <property type="evidence" value="ECO:0007669"/>
    <property type="project" value="InterPro"/>
</dbReference>
<evidence type="ECO:0000256" key="2">
    <source>
        <dbReference type="ARBA" id="ARBA00023125"/>
    </source>
</evidence>
<reference evidence="6" key="1">
    <citation type="submission" date="2016-03" db="EMBL/GenBank/DDBJ databases">
        <authorList>
            <person name="Heylen K."/>
            <person name="De Vos P."/>
            <person name="Vekeman B."/>
        </authorList>
    </citation>
    <scope>NUCLEOTIDE SEQUENCE [LARGE SCALE GENOMIC DNA]</scope>
    <source>
        <strain evidence="6">R-45363</strain>
    </source>
</reference>
<dbReference type="SMART" id="SM00342">
    <property type="entry name" value="HTH_ARAC"/>
    <property type="match status" value="1"/>
</dbReference>
<dbReference type="PANTHER" id="PTHR46796">
    <property type="entry name" value="HTH-TYPE TRANSCRIPTIONAL ACTIVATOR RHAS-RELATED"/>
    <property type="match status" value="1"/>
</dbReference>
<evidence type="ECO:0000256" key="1">
    <source>
        <dbReference type="ARBA" id="ARBA00023015"/>
    </source>
</evidence>
<organism evidence="5 6">
    <name type="scientific">Methylomonas methanica</name>
    <dbReference type="NCBI Taxonomy" id="421"/>
    <lineage>
        <taxon>Bacteria</taxon>
        <taxon>Pseudomonadati</taxon>
        <taxon>Pseudomonadota</taxon>
        <taxon>Gammaproteobacteria</taxon>
        <taxon>Methylococcales</taxon>
        <taxon>Methylococcaceae</taxon>
        <taxon>Methylomonas</taxon>
    </lineage>
</organism>
<keyword evidence="1" id="KW-0805">Transcription regulation</keyword>
<dbReference type="SUPFAM" id="SSF46689">
    <property type="entry name" value="Homeodomain-like"/>
    <property type="match status" value="2"/>
</dbReference>
<evidence type="ECO:0000313" key="6">
    <source>
        <dbReference type="Proteomes" id="UP000078090"/>
    </source>
</evidence>
<dbReference type="GO" id="GO:0003700">
    <property type="term" value="F:DNA-binding transcription factor activity"/>
    <property type="evidence" value="ECO:0007669"/>
    <property type="project" value="InterPro"/>
</dbReference>
<dbReference type="EMBL" id="LUUG01000046">
    <property type="protein sequence ID" value="OAI08230.1"/>
    <property type="molecule type" value="Genomic_DNA"/>
</dbReference>
<dbReference type="PANTHER" id="PTHR46796:SF7">
    <property type="entry name" value="ARAC FAMILY TRANSCRIPTIONAL REGULATOR"/>
    <property type="match status" value="1"/>
</dbReference>
<dbReference type="InterPro" id="IPR032783">
    <property type="entry name" value="AraC_lig"/>
</dbReference>
<dbReference type="OrthoDB" id="9783876at2"/>
<dbReference type="InterPro" id="IPR018060">
    <property type="entry name" value="HTH_AraC"/>
</dbReference>
<dbReference type="PROSITE" id="PS01124">
    <property type="entry name" value="HTH_ARAC_FAMILY_2"/>
    <property type="match status" value="1"/>
</dbReference>
<accession>A0A177MTI9</accession>
<comment type="caution">
    <text evidence="5">The sequence shown here is derived from an EMBL/GenBank/DDBJ whole genome shotgun (WGS) entry which is preliminary data.</text>
</comment>
<evidence type="ECO:0000259" key="4">
    <source>
        <dbReference type="PROSITE" id="PS01124"/>
    </source>
</evidence>
<dbReference type="InterPro" id="IPR020449">
    <property type="entry name" value="Tscrpt_reg_AraC-type_HTH"/>
</dbReference>
<evidence type="ECO:0000313" key="5">
    <source>
        <dbReference type="EMBL" id="OAI08230.1"/>
    </source>
</evidence>
<keyword evidence="3" id="KW-0804">Transcription</keyword>
<dbReference type="Pfam" id="PF12833">
    <property type="entry name" value="HTH_18"/>
    <property type="match status" value="1"/>
</dbReference>
<dbReference type="InterPro" id="IPR050204">
    <property type="entry name" value="AraC_XylS_family_regulators"/>
</dbReference>